<proteinExistence type="predicted"/>
<keyword evidence="1" id="KW-0472">Membrane</keyword>
<feature type="transmembrane region" description="Helical" evidence="1">
    <location>
        <begin position="103"/>
        <end position="127"/>
    </location>
</feature>
<feature type="transmembrane region" description="Helical" evidence="1">
    <location>
        <begin position="59"/>
        <end position="82"/>
    </location>
</feature>
<comment type="caution">
    <text evidence="2">The sequence shown here is derived from an EMBL/GenBank/DDBJ whole genome shotgun (WGS) entry which is preliminary data.</text>
</comment>
<feature type="transmembrane region" description="Helical" evidence="1">
    <location>
        <begin position="170"/>
        <end position="188"/>
    </location>
</feature>
<reference evidence="2 3" key="1">
    <citation type="submission" date="2018-12" db="EMBL/GenBank/DDBJ databases">
        <title>A novel vanA-carrying plasmid in a clinical isolate of Enterococcus avium.</title>
        <authorList>
            <person name="Bernasconi O.J."/>
            <person name="Luzzaro F."/>
            <person name="Endimiani A."/>
        </authorList>
    </citation>
    <scope>NUCLEOTIDE SEQUENCE [LARGE SCALE GENOMIC DNA]</scope>
    <source>
        <strain evidence="2 3">LC0559/18</strain>
    </source>
</reference>
<accession>A0A2N8Q158</accession>
<evidence type="ECO:0000313" key="2">
    <source>
        <dbReference type="EMBL" id="RVU94192.1"/>
    </source>
</evidence>
<dbReference type="RefSeq" id="WP_102872235.1">
    <property type="nucleotide sequence ID" value="NZ_CAAKNX010000010.1"/>
</dbReference>
<evidence type="ECO:0000256" key="1">
    <source>
        <dbReference type="SAM" id="Phobius"/>
    </source>
</evidence>
<gene>
    <name evidence="2" type="ORF">EK398_04675</name>
</gene>
<dbReference type="AlphaFoldDB" id="A0A2N8Q158"/>
<dbReference type="EMBL" id="RYZS01000001">
    <property type="protein sequence ID" value="RVU94192.1"/>
    <property type="molecule type" value="Genomic_DNA"/>
</dbReference>
<feature type="transmembrane region" description="Helical" evidence="1">
    <location>
        <begin position="20"/>
        <end position="39"/>
    </location>
</feature>
<protein>
    <submittedName>
        <fullName evidence="2">Uncharacterized protein</fullName>
    </submittedName>
</protein>
<sequence>MRQILKVFSIGMHVVMRDAIMLFLIPAPLLVGITFHYLLPWLNQLLLERFSFSFEEWYPLADGLMIILTPTLLTMSSAFLLLEECDEGLGSYYQITPAKQFHYLMARIGLPALWGFLCALGIASWFGLSQLSFSVILACSFLAVLFGSSVAIMIVALASNRVEGLAISKLTGITMLGMFIAAFVSDSWRWLAGILPSFWLGELILGKVLWFNLLLGTASSLTWIILFTRRFIKKIR</sequence>
<organism evidence="2 3">
    <name type="scientific">Enterococcus avium</name>
    <name type="common">Streptococcus avium</name>
    <dbReference type="NCBI Taxonomy" id="33945"/>
    <lineage>
        <taxon>Bacteria</taxon>
        <taxon>Bacillati</taxon>
        <taxon>Bacillota</taxon>
        <taxon>Bacilli</taxon>
        <taxon>Lactobacillales</taxon>
        <taxon>Enterococcaceae</taxon>
        <taxon>Enterococcus</taxon>
    </lineage>
</organism>
<dbReference type="Proteomes" id="UP000288388">
    <property type="component" value="Unassembled WGS sequence"/>
</dbReference>
<name>A0A2N8Q158_ENTAV</name>
<keyword evidence="1" id="KW-1133">Transmembrane helix</keyword>
<feature type="transmembrane region" description="Helical" evidence="1">
    <location>
        <begin position="133"/>
        <end position="158"/>
    </location>
</feature>
<keyword evidence="1" id="KW-0812">Transmembrane</keyword>
<feature type="transmembrane region" description="Helical" evidence="1">
    <location>
        <begin position="208"/>
        <end position="227"/>
    </location>
</feature>
<evidence type="ECO:0000313" key="3">
    <source>
        <dbReference type="Proteomes" id="UP000288388"/>
    </source>
</evidence>